<gene>
    <name evidence="4" type="ORF">TTHERM_00130000</name>
</gene>
<protein>
    <submittedName>
        <fullName evidence="4">Transmembrane protein, putative</fullName>
    </submittedName>
</protein>
<keyword evidence="3" id="KW-0732">Signal</keyword>
<reference evidence="5" key="1">
    <citation type="journal article" date="2006" name="PLoS Biol.">
        <title>Macronuclear genome sequence of the ciliate Tetrahymena thermophila, a model eukaryote.</title>
        <authorList>
            <person name="Eisen J.A."/>
            <person name="Coyne R.S."/>
            <person name="Wu M."/>
            <person name="Wu D."/>
            <person name="Thiagarajan M."/>
            <person name="Wortman J.R."/>
            <person name="Badger J.H."/>
            <person name="Ren Q."/>
            <person name="Amedeo P."/>
            <person name="Jones K.M."/>
            <person name="Tallon L.J."/>
            <person name="Delcher A.L."/>
            <person name="Salzberg S.L."/>
            <person name="Silva J.C."/>
            <person name="Haas B.J."/>
            <person name="Majoros W.H."/>
            <person name="Farzad M."/>
            <person name="Carlton J.M."/>
            <person name="Smith R.K. Jr."/>
            <person name="Garg J."/>
            <person name="Pearlman R.E."/>
            <person name="Karrer K.M."/>
            <person name="Sun L."/>
            <person name="Manning G."/>
            <person name="Elde N.C."/>
            <person name="Turkewitz A.P."/>
            <person name="Asai D.J."/>
            <person name="Wilkes D.E."/>
            <person name="Wang Y."/>
            <person name="Cai H."/>
            <person name="Collins K."/>
            <person name="Stewart B.A."/>
            <person name="Lee S.R."/>
            <person name="Wilamowska K."/>
            <person name="Weinberg Z."/>
            <person name="Ruzzo W.L."/>
            <person name="Wloga D."/>
            <person name="Gaertig J."/>
            <person name="Frankel J."/>
            <person name="Tsao C.-C."/>
            <person name="Gorovsky M.A."/>
            <person name="Keeling P.J."/>
            <person name="Waller R.F."/>
            <person name="Patron N.J."/>
            <person name="Cherry J.M."/>
            <person name="Stover N.A."/>
            <person name="Krieger C.J."/>
            <person name="del Toro C."/>
            <person name="Ryder H.F."/>
            <person name="Williamson S.C."/>
            <person name="Barbeau R.A."/>
            <person name="Hamilton E.P."/>
            <person name="Orias E."/>
        </authorList>
    </citation>
    <scope>NUCLEOTIDE SEQUENCE [LARGE SCALE GENOMIC DNA]</scope>
    <source>
        <strain evidence="5">SB210</strain>
    </source>
</reference>
<evidence type="ECO:0000256" key="3">
    <source>
        <dbReference type="SAM" id="SignalP"/>
    </source>
</evidence>
<dbReference type="EMBL" id="GG662699">
    <property type="protein sequence ID" value="EAR96223.2"/>
    <property type="molecule type" value="Genomic_DNA"/>
</dbReference>
<dbReference type="eggNOG" id="KOG1559">
    <property type="taxonomic scope" value="Eukaryota"/>
</dbReference>
<feature type="compositionally biased region" description="Polar residues" evidence="2">
    <location>
        <begin position="111"/>
        <end position="127"/>
    </location>
</feature>
<name>I7LUX4_TETTS</name>
<feature type="signal peptide" evidence="3">
    <location>
        <begin position="1"/>
        <end position="16"/>
    </location>
</feature>
<evidence type="ECO:0000313" key="5">
    <source>
        <dbReference type="Proteomes" id="UP000009168"/>
    </source>
</evidence>
<feature type="region of interest" description="Disordered" evidence="2">
    <location>
        <begin position="111"/>
        <end position="165"/>
    </location>
</feature>
<dbReference type="AlphaFoldDB" id="I7LUX4"/>
<keyword evidence="1" id="KW-0175">Coiled coil</keyword>
<evidence type="ECO:0000256" key="2">
    <source>
        <dbReference type="SAM" id="MobiDB-lite"/>
    </source>
</evidence>
<dbReference type="KEGG" id="tet:TTHERM_00130000"/>
<dbReference type="GeneID" id="7829986"/>
<dbReference type="InParanoid" id="I7LUX4"/>
<feature type="coiled-coil region" evidence="1">
    <location>
        <begin position="67"/>
        <end position="94"/>
    </location>
</feature>
<accession>I7LUX4</accession>
<sequence>MELLTLFFIVVMCAFAYILGYRQKEQENSQSYKSNTTKQYNRISEDHCDEEALVERTPQPKPAEEVNSEKDTLIKDQQKEIDRLMRQLTDFKKREQKNVAEIQYLKTKITSSTVGTSSNPSNNQGSDLITDKGFTDLLDEASQNLKDNEDIDEDELSKQIDQSLL</sequence>
<dbReference type="RefSeq" id="XP_001016468.2">
    <property type="nucleotide sequence ID" value="XM_001016468.2"/>
</dbReference>
<keyword evidence="4" id="KW-0472">Membrane</keyword>
<proteinExistence type="predicted"/>
<keyword evidence="4" id="KW-0812">Transmembrane</keyword>
<evidence type="ECO:0000256" key="1">
    <source>
        <dbReference type="SAM" id="Coils"/>
    </source>
</evidence>
<evidence type="ECO:0000313" key="4">
    <source>
        <dbReference type="EMBL" id="EAR96223.2"/>
    </source>
</evidence>
<keyword evidence="5" id="KW-1185">Reference proteome</keyword>
<feature type="chain" id="PRO_5003712028" evidence="3">
    <location>
        <begin position="17"/>
        <end position="165"/>
    </location>
</feature>
<organism evidence="4 5">
    <name type="scientific">Tetrahymena thermophila (strain SB210)</name>
    <dbReference type="NCBI Taxonomy" id="312017"/>
    <lineage>
        <taxon>Eukaryota</taxon>
        <taxon>Sar</taxon>
        <taxon>Alveolata</taxon>
        <taxon>Ciliophora</taxon>
        <taxon>Intramacronucleata</taxon>
        <taxon>Oligohymenophorea</taxon>
        <taxon>Hymenostomatida</taxon>
        <taxon>Tetrahymenina</taxon>
        <taxon>Tetrahymenidae</taxon>
        <taxon>Tetrahymena</taxon>
    </lineage>
</organism>
<dbReference type="Proteomes" id="UP000009168">
    <property type="component" value="Unassembled WGS sequence"/>
</dbReference>
<dbReference type="STRING" id="312017.I7LUX4"/>